<dbReference type="OrthoDB" id="185493at2759"/>
<keyword evidence="2" id="KW-1185">Reference proteome</keyword>
<dbReference type="EMBL" id="AGNL01049789">
    <property type="protein sequence ID" value="EJK44363.1"/>
    <property type="molecule type" value="Genomic_DNA"/>
</dbReference>
<dbReference type="Proteomes" id="UP000266841">
    <property type="component" value="Unassembled WGS sequence"/>
</dbReference>
<name>K0QYR6_THAOC</name>
<protein>
    <submittedName>
        <fullName evidence="1">Uncharacterized protein</fullName>
    </submittedName>
</protein>
<gene>
    <name evidence="1" type="ORF">THAOC_37098</name>
</gene>
<organism evidence="1 2">
    <name type="scientific">Thalassiosira oceanica</name>
    <name type="common">Marine diatom</name>
    <dbReference type="NCBI Taxonomy" id="159749"/>
    <lineage>
        <taxon>Eukaryota</taxon>
        <taxon>Sar</taxon>
        <taxon>Stramenopiles</taxon>
        <taxon>Ochrophyta</taxon>
        <taxon>Bacillariophyta</taxon>
        <taxon>Coscinodiscophyceae</taxon>
        <taxon>Thalassiosirophycidae</taxon>
        <taxon>Thalassiosirales</taxon>
        <taxon>Thalassiosiraceae</taxon>
        <taxon>Thalassiosira</taxon>
    </lineage>
</organism>
<reference evidence="1 2" key="1">
    <citation type="journal article" date="2012" name="Genome Biol.">
        <title>Genome and low-iron response of an oceanic diatom adapted to chronic iron limitation.</title>
        <authorList>
            <person name="Lommer M."/>
            <person name="Specht M."/>
            <person name="Roy A.S."/>
            <person name="Kraemer L."/>
            <person name="Andreson R."/>
            <person name="Gutowska M.A."/>
            <person name="Wolf J."/>
            <person name="Bergner S.V."/>
            <person name="Schilhabel M.B."/>
            <person name="Klostermeier U.C."/>
            <person name="Beiko R.G."/>
            <person name="Rosenstiel P."/>
            <person name="Hippler M."/>
            <person name="Laroche J."/>
        </authorList>
    </citation>
    <scope>NUCLEOTIDE SEQUENCE [LARGE SCALE GENOMIC DNA]</scope>
    <source>
        <strain evidence="1 2">CCMP1005</strain>
    </source>
</reference>
<proteinExistence type="predicted"/>
<accession>K0QYR6</accession>
<sequence>MPGPHRVLSGLAAGIVEDDKHGIELDGRESLELIAARLSMDKYVVTEITPWLVIDPEHVLKPRPMDDEEDIVIISGVPTDDILKTIREGDMNIVGAFASLLALEKLRSLGEI</sequence>
<evidence type="ECO:0000313" key="1">
    <source>
        <dbReference type="EMBL" id="EJK44363.1"/>
    </source>
</evidence>
<dbReference type="AlphaFoldDB" id="K0QYR6"/>
<evidence type="ECO:0000313" key="2">
    <source>
        <dbReference type="Proteomes" id="UP000266841"/>
    </source>
</evidence>
<comment type="caution">
    <text evidence="1">The sequence shown here is derived from an EMBL/GenBank/DDBJ whole genome shotgun (WGS) entry which is preliminary data.</text>
</comment>